<evidence type="ECO:0000256" key="6">
    <source>
        <dbReference type="ARBA" id="ARBA00022676"/>
    </source>
</evidence>
<evidence type="ECO:0000256" key="4">
    <source>
        <dbReference type="ARBA" id="ARBA00011738"/>
    </source>
</evidence>
<evidence type="ECO:0000313" key="10">
    <source>
        <dbReference type="EMBL" id="CAI5756003.1"/>
    </source>
</evidence>
<dbReference type="GO" id="GO:0046132">
    <property type="term" value="P:pyrimidine ribonucleoside biosynthetic process"/>
    <property type="evidence" value="ECO:0007669"/>
    <property type="project" value="TreeGrafter"/>
</dbReference>
<keyword evidence="11" id="KW-1185">Reference proteome</keyword>
<comment type="pathway">
    <text evidence="2">Pyrimidine metabolism; UMP biosynthesis via de novo pathway; UMP from orotate: step 1/2.</text>
</comment>
<dbReference type="Gene3D" id="3.40.50.2020">
    <property type="match status" value="1"/>
</dbReference>
<dbReference type="InterPro" id="IPR004467">
    <property type="entry name" value="Or_phspho_trans_dom"/>
</dbReference>
<dbReference type="EC" id="2.4.2.10" evidence="5"/>
<comment type="caution">
    <text evidence="10">The sequence shown here is derived from an EMBL/GenBank/DDBJ whole genome shotgun (WGS) entry which is preliminary data.</text>
</comment>
<dbReference type="GO" id="GO:0006221">
    <property type="term" value="P:pyrimidine nucleotide biosynthetic process"/>
    <property type="evidence" value="ECO:0007669"/>
    <property type="project" value="UniProtKB-KW"/>
</dbReference>
<evidence type="ECO:0000256" key="5">
    <source>
        <dbReference type="ARBA" id="ARBA00011971"/>
    </source>
</evidence>
<dbReference type="Proteomes" id="UP001152885">
    <property type="component" value="Unassembled WGS sequence"/>
</dbReference>
<name>A0A9W4XJI3_9ASCO</name>
<evidence type="ECO:0000256" key="3">
    <source>
        <dbReference type="ARBA" id="ARBA00006340"/>
    </source>
</evidence>
<evidence type="ECO:0000256" key="2">
    <source>
        <dbReference type="ARBA" id="ARBA00004889"/>
    </source>
</evidence>
<dbReference type="SUPFAM" id="SSF53271">
    <property type="entry name" value="PRTase-like"/>
    <property type="match status" value="1"/>
</dbReference>
<dbReference type="EMBL" id="CANTUO010000001">
    <property type="protein sequence ID" value="CAI5756003.1"/>
    <property type="molecule type" value="Genomic_DNA"/>
</dbReference>
<accession>A0A9W4XJI3</accession>
<dbReference type="Pfam" id="PF00156">
    <property type="entry name" value="Pribosyltran"/>
    <property type="match status" value="1"/>
</dbReference>
<evidence type="ECO:0000256" key="8">
    <source>
        <dbReference type="ARBA" id="ARBA00022975"/>
    </source>
</evidence>
<comment type="subunit">
    <text evidence="4">Homodimer.</text>
</comment>
<evidence type="ECO:0000259" key="9">
    <source>
        <dbReference type="Pfam" id="PF00156"/>
    </source>
</evidence>
<dbReference type="FunFam" id="3.40.50.2020:FF:000008">
    <property type="entry name" value="Orotate phosphoribosyltransferase"/>
    <property type="match status" value="1"/>
</dbReference>
<dbReference type="GO" id="GO:0004588">
    <property type="term" value="F:orotate phosphoribosyltransferase activity"/>
    <property type="evidence" value="ECO:0007669"/>
    <property type="project" value="UniProtKB-EC"/>
</dbReference>
<dbReference type="InterPro" id="IPR000836">
    <property type="entry name" value="PRTase_dom"/>
</dbReference>
<feature type="domain" description="Phosphoribosyltransferase" evidence="9">
    <location>
        <begin position="57"/>
        <end position="173"/>
    </location>
</feature>
<comment type="similarity">
    <text evidence="3">Belongs to the purine/pyrimidine phosphoribosyltransferase family. PyrE subfamily.</text>
</comment>
<dbReference type="InterPro" id="IPR029057">
    <property type="entry name" value="PRTase-like"/>
</dbReference>
<dbReference type="NCBIfam" id="TIGR00336">
    <property type="entry name" value="pyrE"/>
    <property type="match status" value="1"/>
</dbReference>
<dbReference type="PANTHER" id="PTHR46683">
    <property type="entry name" value="OROTATE PHOSPHORIBOSYLTRANSFERASE 1-RELATED"/>
    <property type="match status" value="1"/>
</dbReference>
<dbReference type="OrthoDB" id="5553476at2759"/>
<reference evidence="10" key="1">
    <citation type="submission" date="2022-12" db="EMBL/GenBank/DDBJ databases">
        <authorList>
            <person name="Brejova B."/>
        </authorList>
    </citation>
    <scope>NUCLEOTIDE SEQUENCE</scope>
</reference>
<evidence type="ECO:0000256" key="7">
    <source>
        <dbReference type="ARBA" id="ARBA00022679"/>
    </source>
</evidence>
<sequence length="225" mass="24568">MSSSSSSSCYKSSFLQLALDEQALKFGKFTLKSGRQSPYFFNLGLFNTGKLLSTLSESYAKCIIESGIKFDILFGPAYKGIPLAAITVSKLAELDPENYSDVGYSFNRKEKKDHGEGGNIVGCPLKGKKILIIDDVITAGTAINEAFEIIANENGTVVGTIIALDRQETTINDATRSATRAVSEKYNIPIISIVNLDEIITILKGKINDEDIIKSIEEYRNKYGA</sequence>
<dbReference type="HAMAP" id="MF_01208">
    <property type="entry name" value="PyrE"/>
    <property type="match status" value="1"/>
</dbReference>
<dbReference type="PANTHER" id="PTHR46683:SF1">
    <property type="entry name" value="OROTATE PHOSPHORIBOSYLTRANSFERASE 1-RELATED"/>
    <property type="match status" value="1"/>
</dbReference>
<keyword evidence="8" id="KW-0665">Pyrimidine biosynthesis</keyword>
<protein>
    <recommendedName>
        <fullName evidence="5">orotate phosphoribosyltransferase</fullName>
        <ecNumber evidence="5">2.4.2.10</ecNumber>
    </recommendedName>
</protein>
<keyword evidence="7" id="KW-0808">Transferase</keyword>
<dbReference type="InterPro" id="IPR023031">
    <property type="entry name" value="OPRT"/>
</dbReference>
<proteinExistence type="inferred from homology"/>
<keyword evidence="6" id="KW-0328">Glycosyltransferase</keyword>
<organism evidence="10 11">
    <name type="scientific">Candida verbasci</name>
    <dbReference type="NCBI Taxonomy" id="1227364"/>
    <lineage>
        <taxon>Eukaryota</taxon>
        <taxon>Fungi</taxon>
        <taxon>Dikarya</taxon>
        <taxon>Ascomycota</taxon>
        <taxon>Saccharomycotina</taxon>
        <taxon>Pichiomycetes</taxon>
        <taxon>Debaryomycetaceae</taxon>
        <taxon>Candida/Lodderomyces clade</taxon>
        <taxon>Candida</taxon>
    </lineage>
</organism>
<dbReference type="AlphaFoldDB" id="A0A9W4XJI3"/>
<dbReference type="GO" id="GO:0006207">
    <property type="term" value="P:'de novo' pyrimidine nucleobase biosynthetic process"/>
    <property type="evidence" value="ECO:0007669"/>
    <property type="project" value="TreeGrafter"/>
</dbReference>
<evidence type="ECO:0000256" key="1">
    <source>
        <dbReference type="ARBA" id="ARBA00003769"/>
    </source>
</evidence>
<comment type="function">
    <text evidence="1">Catalyzes the transfer of a ribosyl phosphate group from 5-phosphoribose 1-diphosphate to orotate, leading to the formation of orotidine monophosphate (OMP).</text>
</comment>
<dbReference type="GO" id="GO:0005737">
    <property type="term" value="C:cytoplasm"/>
    <property type="evidence" value="ECO:0007669"/>
    <property type="project" value="TreeGrafter"/>
</dbReference>
<dbReference type="CDD" id="cd06223">
    <property type="entry name" value="PRTases_typeI"/>
    <property type="match status" value="1"/>
</dbReference>
<evidence type="ECO:0000313" key="11">
    <source>
        <dbReference type="Proteomes" id="UP001152885"/>
    </source>
</evidence>
<gene>
    <name evidence="10" type="ORF">CANVERA_P0521</name>
</gene>